<keyword evidence="2" id="KW-1185">Reference proteome</keyword>
<name>A0A7K6G895_9PASS</name>
<dbReference type="InterPro" id="IPR013783">
    <property type="entry name" value="Ig-like_fold"/>
</dbReference>
<reference evidence="1 2" key="1">
    <citation type="submission" date="2019-09" db="EMBL/GenBank/DDBJ databases">
        <title>Bird 10,000 Genomes (B10K) Project - Family phase.</title>
        <authorList>
            <person name="Zhang G."/>
        </authorList>
    </citation>
    <scope>NUCLEOTIDE SEQUENCE [LARGE SCALE GENOMIC DNA]</scope>
    <source>
        <strain evidence="1">B10K-DU-029-44</strain>
        <tissue evidence="1">Heart</tissue>
    </source>
</reference>
<evidence type="ECO:0000313" key="1">
    <source>
        <dbReference type="EMBL" id="NWV59540.1"/>
    </source>
</evidence>
<dbReference type="GO" id="GO:1904158">
    <property type="term" value="P:axonemal central apparatus assembly"/>
    <property type="evidence" value="ECO:0007669"/>
    <property type="project" value="TreeGrafter"/>
</dbReference>
<dbReference type="Proteomes" id="UP000564407">
    <property type="component" value="Unassembled WGS sequence"/>
</dbReference>
<proteinExistence type="predicted"/>
<evidence type="ECO:0000313" key="2">
    <source>
        <dbReference type="Proteomes" id="UP000564407"/>
    </source>
</evidence>
<dbReference type="EMBL" id="VZRP01001647">
    <property type="protein sequence ID" value="NWV59540.1"/>
    <property type="molecule type" value="Genomic_DNA"/>
</dbReference>
<dbReference type="InterPro" id="IPR033305">
    <property type="entry name" value="Hydin-like"/>
</dbReference>
<comment type="caution">
    <text evidence="1">The sequence shown here is derived from an EMBL/GenBank/DDBJ whole genome shotgun (WGS) entry which is preliminary data.</text>
</comment>
<dbReference type="GO" id="GO:0003341">
    <property type="term" value="P:cilium movement"/>
    <property type="evidence" value="ECO:0007669"/>
    <property type="project" value="TreeGrafter"/>
</dbReference>
<organism evidence="1 2">
    <name type="scientific">Malurus elegans</name>
    <name type="common">Red-winged fairywren</name>
    <dbReference type="NCBI Taxonomy" id="720584"/>
    <lineage>
        <taxon>Eukaryota</taxon>
        <taxon>Metazoa</taxon>
        <taxon>Chordata</taxon>
        <taxon>Craniata</taxon>
        <taxon>Vertebrata</taxon>
        <taxon>Euteleostomi</taxon>
        <taxon>Archelosauria</taxon>
        <taxon>Archosauria</taxon>
        <taxon>Dinosauria</taxon>
        <taxon>Saurischia</taxon>
        <taxon>Theropoda</taxon>
        <taxon>Coelurosauria</taxon>
        <taxon>Aves</taxon>
        <taxon>Neognathae</taxon>
        <taxon>Neoaves</taxon>
        <taxon>Telluraves</taxon>
        <taxon>Australaves</taxon>
        <taxon>Passeriformes</taxon>
        <taxon>Meliphagoidea</taxon>
        <taxon>Maluridae</taxon>
        <taxon>Malurus</taxon>
    </lineage>
</organism>
<feature type="non-terminal residue" evidence="1">
    <location>
        <position position="329"/>
    </location>
</feature>
<dbReference type="Gene3D" id="2.60.40.10">
    <property type="entry name" value="Immunoglobulins"/>
    <property type="match status" value="1"/>
</dbReference>
<protein>
    <submittedName>
        <fullName evidence="1">HYDIN protein</fullName>
    </submittedName>
</protein>
<gene>
    <name evidence="1" type="primary">Hydin_2</name>
    <name evidence="1" type="ORF">MALELE_R14969</name>
</gene>
<dbReference type="PANTHER" id="PTHR23053:SF0">
    <property type="entry name" value="HYDROCEPHALUS-INDUCING PROTEIN HOMOLOG"/>
    <property type="match status" value="1"/>
</dbReference>
<feature type="non-terminal residue" evidence="1">
    <location>
        <position position="1"/>
    </location>
</feature>
<dbReference type="PANTHER" id="PTHR23053">
    <property type="entry name" value="DLEC1 DELETED IN LUNG AND ESOPHAGEAL CANCER 1"/>
    <property type="match status" value="1"/>
</dbReference>
<dbReference type="AlphaFoldDB" id="A0A7K6G895"/>
<dbReference type="GO" id="GO:0005930">
    <property type="term" value="C:axoneme"/>
    <property type="evidence" value="ECO:0007669"/>
    <property type="project" value="TreeGrafter"/>
</dbReference>
<accession>A0A7K6G895</accession>
<sequence length="329" mass="38462">LHLEDEQGVFFLKTRQSTLERFYTENVEEDSSENESKTPKKPFLLLHCGQTAAFDVTFKPTLAQRLEGKIRVLVGDVYSNKTEIELVGEGHKDSVTFEDIEEDVEERTAEISLKEDIIAAFRVNHIEFGDCPVGKRCYRTFTMINHSTTKVMRFEWETDAPFEFSPRVGHIHPRCDKVITVILKSDVPATFSRQLATCQVDRIQYDQPRRKVPDWDDTLHLVTWVDTDSKEPEAPWPVKDMVVEAVPEPTHTVVESRQEDEMYLSAFVSDIRFKMDMVVIQFKDTFPYYERMATFTMHNTGKVPLEYFWEEDAHKKPVEHKPYSRPQMR</sequence>